<dbReference type="GO" id="GO:0030288">
    <property type="term" value="C:outer membrane-bounded periplasmic space"/>
    <property type="evidence" value="ECO:0007669"/>
    <property type="project" value="TreeGrafter"/>
</dbReference>
<dbReference type="RefSeq" id="WP_083047913.1">
    <property type="nucleotide sequence ID" value="NZ_MWQY01000002.1"/>
</dbReference>
<dbReference type="Proteomes" id="UP000192343">
    <property type="component" value="Unassembled WGS sequence"/>
</dbReference>
<proteinExistence type="inferred from homology"/>
<dbReference type="GO" id="GO:0043190">
    <property type="term" value="C:ATP-binding cassette (ABC) transporter complex"/>
    <property type="evidence" value="ECO:0007669"/>
    <property type="project" value="InterPro"/>
</dbReference>
<dbReference type="InterPro" id="IPR039424">
    <property type="entry name" value="SBP_5"/>
</dbReference>
<dbReference type="Pfam" id="PF00496">
    <property type="entry name" value="SBP_bac_5"/>
    <property type="match status" value="1"/>
</dbReference>
<dbReference type="PANTHER" id="PTHR30290">
    <property type="entry name" value="PERIPLASMIC BINDING COMPONENT OF ABC TRANSPORTER"/>
    <property type="match status" value="1"/>
</dbReference>
<dbReference type="InterPro" id="IPR000914">
    <property type="entry name" value="SBP_5_dom"/>
</dbReference>
<keyword evidence="4" id="KW-0732">Signal</keyword>
<gene>
    <name evidence="6" type="ORF">B4O97_02285</name>
</gene>
<evidence type="ECO:0000256" key="2">
    <source>
        <dbReference type="ARBA" id="ARBA00005695"/>
    </source>
</evidence>
<evidence type="ECO:0000256" key="3">
    <source>
        <dbReference type="ARBA" id="ARBA00022448"/>
    </source>
</evidence>
<dbReference type="Gene3D" id="3.90.76.10">
    <property type="entry name" value="Dipeptide-binding Protein, Domain 1"/>
    <property type="match status" value="1"/>
</dbReference>
<dbReference type="InterPro" id="IPR030678">
    <property type="entry name" value="Peptide/Ni-bd"/>
</dbReference>
<organism evidence="6 7">
    <name type="scientific">Marispirochaeta aestuarii</name>
    <dbReference type="NCBI Taxonomy" id="1963862"/>
    <lineage>
        <taxon>Bacteria</taxon>
        <taxon>Pseudomonadati</taxon>
        <taxon>Spirochaetota</taxon>
        <taxon>Spirochaetia</taxon>
        <taxon>Spirochaetales</taxon>
        <taxon>Spirochaetaceae</taxon>
        <taxon>Marispirochaeta</taxon>
    </lineage>
</organism>
<dbReference type="Gene3D" id="3.10.105.10">
    <property type="entry name" value="Dipeptide-binding Protein, Domain 3"/>
    <property type="match status" value="1"/>
</dbReference>
<evidence type="ECO:0000313" key="7">
    <source>
        <dbReference type="Proteomes" id="UP000192343"/>
    </source>
</evidence>
<reference evidence="6 7" key="1">
    <citation type="submission" date="2017-03" db="EMBL/GenBank/DDBJ databases">
        <title>Draft Genome sequence of Marispirochaeta sp. strain JC444.</title>
        <authorList>
            <person name="Shivani Y."/>
            <person name="Subhash Y."/>
            <person name="Sasikala C."/>
            <person name="Ramana C."/>
        </authorList>
    </citation>
    <scope>NUCLEOTIDE SEQUENCE [LARGE SCALE GENOMIC DNA]</scope>
    <source>
        <strain evidence="6 7">JC444</strain>
    </source>
</reference>
<dbReference type="PIRSF" id="PIRSF002741">
    <property type="entry name" value="MppA"/>
    <property type="match status" value="1"/>
</dbReference>
<dbReference type="EMBL" id="MWQY01000002">
    <property type="protein sequence ID" value="ORC37850.1"/>
    <property type="molecule type" value="Genomic_DNA"/>
</dbReference>
<sequence>MRSLTPLLLLMLLLPAGCFLGPSVEEFVVLGTRGIESIDPHHVRSPEEKRIVHALFEGLVNADPRTGAAVPGLAENWTVSDDGITYSFTLRKTVWSDGIRINAQTVADSWLRGMDPKTASPFSWYPGMFIRGAREYLSGASGPELVGIRAIDDYLLQVELIRPMPHFIQALVHPAFLLVPMHRVDKFGSSWTEPGNFAGNGAFLPLEKGENGGISLVRNKQYRETGKTVLKRLVYRVVPEADIAVSIYKEGKADWVWDLPEEFPPELYGNAAFHMAPALENYYLLVNNERKPFDDPRVRRALSLGFNRRELCDSLGGGRHIAAFSIVPPNLPGYPGDPFFEDDAAKARALLAEAGFPEGKGFPSFSILYNRSDFNRKVIRFISASWRENLNLRCEPVNEEWGSYLITRRLHDFSLARAGWKGDFPDPLAFLSPFISIHENNDGLYRNLAFDEAVLNAENLSYGKERFEQLYRAESILVGEDMGAIPVLFRTSANLIDTEKWDGWYPNSMDLHPFSAIRPR</sequence>
<dbReference type="STRING" id="1963862.B4O97_02285"/>
<evidence type="ECO:0000256" key="1">
    <source>
        <dbReference type="ARBA" id="ARBA00004196"/>
    </source>
</evidence>
<evidence type="ECO:0000313" key="6">
    <source>
        <dbReference type="EMBL" id="ORC37850.1"/>
    </source>
</evidence>
<comment type="similarity">
    <text evidence="2">Belongs to the bacterial solute-binding protein 5 family.</text>
</comment>
<evidence type="ECO:0000259" key="5">
    <source>
        <dbReference type="Pfam" id="PF00496"/>
    </source>
</evidence>
<dbReference type="GO" id="GO:1904680">
    <property type="term" value="F:peptide transmembrane transporter activity"/>
    <property type="evidence" value="ECO:0007669"/>
    <property type="project" value="TreeGrafter"/>
</dbReference>
<comment type="subcellular location">
    <subcellularLocation>
        <location evidence="1">Cell envelope</location>
    </subcellularLocation>
</comment>
<comment type="caution">
    <text evidence="6">The sequence shown here is derived from an EMBL/GenBank/DDBJ whole genome shotgun (WGS) entry which is preliminary data.</text>
</comment>
<feature type="domain" description="Solute-binding protein family 5" evidence="5">
    <location>
        <begin position="70"/>
        <end position="436"/>
    </location>
</feature>
<evidence type="ECO:0000256" key="4">
    <source>
        <dbReference type="ARBA" id="ARBA00022729"/>
    </source>
</evidence>
<dbReference type="OrthoDB" id="9801912at2"/>
<name>A0A1Y1S3H9_9SPIO</name>
<dbReference type="CDD" id="cd08504">
    <property type="entry name" value="PBP2_OppA"/>
    <property type="match status" value="1"/>
</dbReference>
<accession>A0A1Y1S3H9</accession>
<dbReference type="Gene3D" id="3.40.190.10">
    <property type="entry name" value="Periplasmic binding protein-like II"/>
    <property type="match status" value="1"/>
</dbReference>
<dbReference type="GO" id="GO:0015833">
    <property type="term" value="P:peptide transport"/>
    <property type="evidence" value="ECO:0007669"/>
    <property type="project" value="TreeGrafter"/>
</dbReference>
<dbReference type="AlphaFoldDB" id="A0A1Y1S3H9"/>
<keyword evidence="7" id="KW-1185">Reference proteome</keyword>
<keyword evidence="3" id="KW-0813">Transport</keyword>
<dbReference type="SUPFAM" id="SSF53850">
    <property type="entry name" value="Periplasmic binding protein-like II"/>
    <property type="match status" value="1"/>
</dbReference>
<dbReference type="PANTHER" id="PTHR30290:SF10">
    <property type="entry name" value="PERIPLASMIC OLIGOPEPTIDE-BINDING PROTEIN-RELATED"/>
    <property type="match status" value="1"/>
</dbReference>
<protein>
    <recommendedName>
        <fullName evidence="5">Solute-binding protein family 5 domain-containing protein</fullName>
    </recommendedName>
</protein>